<name>A0A1M4SVQ7_9CLOT</name>
<gene>
    <name evidence="5" type="ORF">SAMN02745158_00281</name>
</gene>
<dbReference type="InterPro" id="IPR036388">
    <property type="entry name" value="WH-like_DNA-bd_sf"/>
</dbReference>
<evidence type="ECO:0000259" key="4">
    <source>
        <dbReference type="PROSITE" id="PS50043"/>
    </source>
</evidence>
<dbReference type="PANTHER" id="PTHR44688">
    <property type="entry name" value="DNA-BINDING TRANSCRIPTIONAL ACTIVATOR DEVR_DOSR"/>
    <property type="match status" value="1"/>
</dbReference>
<dbReference type="RefSeq" id="WP_072848445.1">
    <property type="nucleotide sequence ID" value="NZ_FQVI01000001.1"/>
</dbReference>
<feature type="domain" description="HTH luxR-type" evidence="4">
    <location>
        <begin position="187"/>
        <end position="249"/>
    </location>
</feature>
<dbReference type="SMART" id="SM00421">
    <property type="entry name" value="HTH_LUXR"/>
    <property type="match status" value="1"/>
</dbReference>
<dbReference type="CDD" id="cd06170">
    <property type="entry name" value="LuxR_C_like"/>
    <property type="match status" value="1"/>
</dbReference>
<evidence type="ECO:0000256" key="2">
    <source>
        <dbReference type="ARBA" id="ARBA00023125"/>
    </source>
</evidence>
<proteinExistence type="predicted"/>
<sequence>MNDTKIPWRELYDFCLHCGSFHDQRQFAIEIMTGLREYCRFDKGLIYFFDSNGKVYDQYLFNTDSHWSTLYLEYYSKLPENKRYSIYTPYLTNEADSEISLVSWKEESAKEFIPDFIRPRGLTYTLGYAFQDLNGHVRVLSCLDKTTNENFLPSEIAFIKLAVPQFKNMYKNFFSYQMQDTDISKIDWKSTKLTPREIEIATLLCNGMSPAHISTTLSVTRATVQKHISHIYAKLHVSSQRELLARLLG</sequence>
<dbReference type="SUPFAM" id="SSF46894">
    <property type="entry name" value="C-terminal effector domain of the bipartite response regulators"/>
    <property type="match status" value="1"/>
</dbReference>
<accession>A0A1M4SVQ7</accession>
<dbReference type="AlphaFoldDB" id="A0A1M4SVQ7"/>
<keyword evidence="2" id="KW-0238">DNA-binding</keyword>
<keyword evidence="6" id="KW-1185">Reference proteome</keyword>
<keyword evidence="3" id="KW-0804">Transcription</keyword>
<keyword evidence="1" id="KW-0805">Transcription regulation</keyword>
<dbReference type="Proteomes" id="UP000184245">
    <property type="component" value="Unassembled WGS sequence"/>
</dbReference>
<dbReference type="Gene3D" id="1.10.10.10">
    <property type="entry name" value="Winged helix-like DNA-binding domain superfamily/Winged helix DNA-binding domain"/>
    <property type="match status" value="1"/>
</dbReference>
<dbReference type="OrthoDB" id="1137593at2"/>
<protein>
    <submittedName>
        <fullName evidence="5">Regulatory protein, luxR family</fullName>
    </submittedName>
</protein>
<dbReference type="InterPro" id="IPR000792">
    <property type="entry name" value="Tscrpt_reg_LuxR_C"/>
</dbReference>
<evidence type="ECO:0000313" key="5">
    <source>
        <dbReference type="EMBL" id="SHE36117.1"/>
    </source>
</evidence>
<dbReference type="STRING" id="1122155.SAMN02745158_00281"/>
<dbReference type="PRINTS" id="PR00038">
    <property type="entry name" value="HTHLUXR"/>
</dbReference>
<dbReference type="EMBL" id="FQVI01000001">
    <property type="protein sequence ID" value="SHE36117.1"/>
    <property type="molecule type" value="Genomic_DNA"/>
</dbReference>
<dbReference type="PROSITE" id="PS50043">
    <property type="entry name" value="HTH_LUXR_2"/>
    <property type="match status" value="1"/>
</dbReference>
<evidence type="ECO:0000256" key="1">
    <source>
        <dbReference type="ARBA" id="ARBA00023015"/>
    </source>
</evidence>
<dbReference type="PANTHER" id="PTHR44688:SF16">
    <property type="entry name" value="DNA-BINDING TRANSCRIPTIONAL ACTIVATOR DEVR_DOSR"/>
    <property type="match status" value="1"/>
</dbReference>
<dbReference type="Pfam" id="PF00196">
    <property type="entry name" value="GerE"/>
    <property type="match status" value="1"/>
</dbReference>
<dbReference type="GO" id="GO:0003677">
    <property type="term" value="F:DNA binding"/>
    <property type="evidence" value="ECO:0007669"/>
    <property type="project" value="UniProtKB-KW"/>
</dbReference>
<dbReference type="InterPro" id="IPR016032">
    <property type="entry name" value="Sig_transdc_resp-reg_C-effctor"/>
</dbReference>
<evidence type="ECO:0000313" key="6">
    <source>
        <dbReference type="Proteomes" id="UP000184245"/>
    </source>
</evidence>
<evidence type="ECO:0000256" key="3">
    <source>
        <dbReference type="ARBA" id="ARBA00023163"/>
    </source>
</evidence>
<reference evidence="5 6" key="1">
    <citation type="submission" date="2016-11" db="EMBL/GenBank/DDBJ databases">
        <authorList>
            <person name="Jaros S."/>
            <person name="Januszkiewicz K."/>
            <person name="Wedrychowicz H."/>
        </authorList>
    </citation>
    <scope>NUCLEOTIDE SEQUENCE [LARGE SCALE GENOMIC DNA]</scope>
    <source>
        <strain evidence="5 6">DSM 17459</strain>
    </source>
</reference>
<dbReference type="GO" id="GO:0006355">
    <property type="term" value="P:regulation of DNA-templated transcription"/>
    <property type="evidence" value="ECO:0007669"/>
    <property type="project" value="InterPro"/>
</dbReference>
<organism evidence="5 6">
    <name type="scientific">Lactonifactor longoviformis DSM 17459</name>
    <dbReference type="NCBI Taxonomy" id="1122155"/>
    <lineage>
        <taxon>Bacteria</taxon>
        <taxon>Bacillati</taxon>
        <taxon>Bacillota</taxon>
        <taxon>Clostridia</taxon>
        <taxon>Eubacteriales</taxon>
        <taxon>Clostridiaceae</taxon>
        <taxon>Lactonifactor</taxon>
    </lineage>
</organism>